<dbReference type="PANTHER" id="PTHR24421">
    <property type="entry name" value="NITRATE/NITRITE SENSOR PROTEIN NARX-RELATED"/>
    <property type="match status" value="1"/>
</dbReference>
<keyword evidence="9" id="KW-1133">Transmembrane helix</keyword>
<dbReference type="GO" id="GO:0016020">
    <property type="term" value="C:membrane"/>
    <property type="evidence" value="ECO:0007669"/>
    <property type="project" value="InterPro"/>
</dbReference>
<dbReference type="GO" id="GO:0000155">
    <property type="term" value="F:phosphorelay sensor kinase activity"/>
    <property type="evidence" value="ECO:0007669"/>
    <property type="project" value="InterPro"/>
</dbReference>
<name>A0A7C5Z8T3_9FIRM</name>
<feature type="transmembrane region" description="Helical" evidence="9">
    <location>
        <begin position="49"/>
        <end position="82"/>
    </location>
</feature>
<feature type="transmembrane region" description="Helical" evidence="9">
    <location>
        <begin position="88"/>
        <end position="109"/>
    </location>
</feature>
<evidence type="ECO:0000256" key="4">
    <source>
        <dbReference type="ARBA" id="ARBA00022679"/>
    </source>
</evidence>
<sequence length="368" mass="41682">MTLLITTSYILLSLYSASRLSKISIFFLIVFLSFDFLKTEYLKSRTLILTASFFQLLIIAISVSNCGWEFSFLIPCSVAIFFSSKEKPLFVAAFSVLLVPVFFIPPVIIKDYLLISALVVYTKYLHTTFEISRQKYLENIDKLRLLNIQLNRLKSELLESQQYIKQLAEKTQQMKMASSLHDSVGHSLAALNIQLNALKTLLDKKGVLEDDKINQIMSSCLMHTQLSYQNLRNFVYSSRASFLSKANYLNNVIENFNFCEVKLVTEGNIEDIPSHIFENLMAILKEALVNVSKHSDATSVKVWLISNPEYVRLQIHDNGTKRGEIKEGIGLLSIKSRSKSMGATVNIDNHSGFSIVVFVPLKYQGGNT</sequence>
<evidence type="ECO:0000256" key="7">
    <source>
        <dbReference type="ARBA" id="ARBA00022840"/>
    </source>
</evidence>
<keyword evidence="6 11" id="KW-0418">Kinase</keyword>
<keyword evidence="8" id="KW-0902">Two-component regulatory system</keyword>
<dbReference type="Gene3D" id="3.30.565.10">
    <property type="entry name" value="Histidine kinase-like ATPase, C-terminal domain"/>
    <property type="match status" value="1"/>
</dbReference>
<evidence type="ECO:0000256" key="1">
    <source>
        <dbReference type="ARBA" id="ARBA00000085"/>
    </source>
</evidence>
<dbReference type="InterPro" id="IPR036890">
    <property type="entry name" value="HATPase_C_sf"/>
</dbReference>
<keyword evidence="7" id="KW-0067">ATP-binding</keyword>
<keyword evidence="5" id="KW-0547">Nucleotide-binding</keyword>
<comment type="caution">
    <text evidence="11">The sequence shown here is derived from an EMBL/GenBank/DDBJ whole genome shotgun (WGS) entry which is preliminary data.</text>
</comment>
<evidence type="ECO:0000256" key="3">
    <source>
        <dbReference type="ARBA" id="ARBA00022553"/>
    </source>
</evidence>
<dbReference type="PANTHER" id="PTHR24421:SF10">
    <property type="entry name" value="NITRATE_NITRITE SENSOR PROTEIN NARQ"/>
    <property type="match status" value="1"/>
</dbReference>
<evidence type="ECO:0000256" key="6">
    <source>
        <dbReference type="ARBA" id="ARBA00022777"/>
    </source>
</evidence>
<dbReference type="Gene3D" id="1.20.5.1930">
    <property type="match status" value="1"/>
</dbReference>
<accession>A0A7C5Z8T3</accession>
<feature type="transmembrane region" description="Helical" evidence="9">
    <location>
        <begin position="20"/>
        <end position="37"/>
    </location>
</feature>
<dbReference type="InterPro" id="IPR050482">
    <property type="entry name" value="Sensor_HK_TwoCompSys"/>
</dbReference>
<keyword evidence="9" id="KW-0812">Transmembrane</keyword>
<proteinExistence type="predicted"/>
<dbReference type="EMBL" id="DRUZ01000128">
    <property type="protein sequence ID" value="HHS02961.1"/>
    <property type="molecule type" value="Genomic_DNA"/>
</dbReference>
<dbReference type="InterPro" id="IPR011712">
    <property type="entry name" value="Sig_transdc_His_kin_sub3_dim/P"/>
</dbReference>
<evidence type="ECO:0000256" key="2">
    <source>
        <dbReference type="ARBA" id="ARBA00012438"/>
    </source>
</evidence>
<dbReference type="GO" id="GO:0005524">
    <property type="term" value="F:ATP binding"/>
    <property type="evidence" value="ECO:0007669"/>
    <property type="project" value="UniProtKB-KW"/>
</dbReference>
<comment type="catalytic activity">
    <reaction evidence="1">
        <text>ATP + protein L-histidine = ADP + protein N-phospho-L-histidine.</text>
        <dbReference type="EC" id="2.7.13.3"/>
    </reaction>
</comment>
<dbReference type="AlphaFoldDB" id="A0A7C5Z8T3"/>
<dbReference type="GO" id="GO:0046983">
    <property type="term" value="F:protein dimerization activity"/>
    <property type="evidence" value="ECO:0007669"/>
    <property type="project" value="InterPro"/>
</dbReference>
<keyword evidence="3" id="KW-0597">Phosphoprotein</keyword>
<feature type="domain" description="Signal transduction histidine kinase subgroup 3 dimerisation and phosphoacceptor" evidence="10">
    <location>
        <begin position="175"/>
        <end position="237"/>
    </location>
</feature>
<evidence type="ECO:0000256" key="9">
    <source>
        <dbReference type="SAM" id="Phobius"/>
    </source>
</evidence>
<dbReference type="Pfam" id="PF07730">
    <property type="entry name" value="HisKA_3"/>
    <property type="match status" value="1"/>
</dbReference>
<evidence type="ECO:0000256" key="8">
    <source>
        <dbReference type="ARBA" id="ARBA00023012"/>
    </source>
</evidence>
<reference evidence="11" key="1">
    <citation type="journal article" date="2020" name="mSystems">
        <title>Genome- and Community-Level Interaction Insights into Carbon Utilization and Element Cycling Functions of Hydrothermarchaeota in Hydrothermal Sediment.</title>
        <authorList>
            <person name="Zhou Z."/>
            <person name="Liu Y."/>
            <person name="Xu W."/>
            <person name="Pan J."/>
            <person name="Luo Z.H."/>
            <person name="Li M."/>
        </authorList>
    </citation>
    <scope>NUCLEOTIDE SEQUENCE [LARGE SCALE GENOMIC DNA]</scope>
    <source>
        <strain evidence="11">SpSt-102</strain>
    </source>
</reference>
<dbReference type="SUPFAM" id="SSF55874">
    <property type="entry name" value="ATPase domain of HSP90 chaperone/DNA topoisomerase II/histidine kinase"/>
    <property type="match status" value="1"/>
</dbReference>
<dbReference type="CDD" id="cd16917">
    <property type="entry name" value="HATPase_UhpB-NarQ-NarX-like"/>
    <property type="match status" value="1"/>
</dbReference>
<dbReference type="EC" id="2.7.13.3" evidence="2"/>
<keyword evidence="4" id="KW-0808">Transferase</keyword>
<organism evidence="11">
    <name type="scientific">Caldicellulosiruptor owensensis</name>
    <dbReference type="NCBI Taxonomy" id="55205"/>
    <lineage>
        <taxon>Bacteria</taxon>
        <taxon>Bacillati</taxon>
        <taxon>Bacillota</taxon>
        <taxon>Bacillota incertae sedis</taxon>
        <taxon>Caldicellulosiruptorales</taxon>
        <taxon>Caldicellulosiruptoraceae</taxon>
        <taxon>Caldicellulosiruptor</taxon>
    </lineage>
</organism>
<keyword evidence="9" id="KW-0472">Membrane</keyword>
<gene>
    <name evidence="11" type="ORF">ENL71_10975</name>
</gene>
<evidence type="ECO:0000256" key="5">
    <source>
        <dbReference type="ARBA" id="ARBA00022741"/>
    </source>
</evidence>
<protein>
    <recommendedName>
        <fullName evidence="2">histidine kinase</fullName>
        <ecNumber evidence="2">2.7.13.3</ecNumber>
    </recommendedName>
</protein>
<evidence type="ECO:0000313" key="11">
    <source>
        <dbReference type="EMBL" id="HHS02961.1"/>
    </source>
</evidence>
<evidence type="ECO:0000259" key="10">
    <source>
        <dbReference type="Pfam" id="PF07730"/>
    </source>
</evidence>